<dbReference type="GO" id="GO:0009435">
    <property type="term" value="P:NAD+ biosynthetic process"/>
    <property type="evidence" value="ECO:0007669"/>
    <property type="project" value="InterPro"/>
</dbReference>
<sequence length="75" mass="9041">MTLEHYSVKKLLQPLFIEGRAQPIPTDVKEISAYRASQEKTIWDEYLRPVNPHRYKVDLSDKLWNLRRELMDRDV</sequence>
<feature type="domain" description="Nicotinate phosphoribosyltransferase C-terminal" evidence="1">
    <location>
        <begin position="2"/>
        <end position="67"/>
    </location>
</feature>
<organism evidence="2">
    <name type="scientific">bioreactor metagenome</name>
    <dbReference type="NCBI Taxonomy" id="1076179"/>
    <lineage>
        <taxon>unclassified sequences</taxon>
        <taxon>metagenomes</taxon>
        <taxon>ecological metagenomes</taxon>
    </lineage>
</organism>
<dbReference type="InterPro" id="IPR036068">
    <property type="entry name" value="Nicotinate_pribotase-like_C"/>
</dbReference>
<dbReference type="EMBL" id="VSSQ01056496">
    <property type="protein sequence ID" value="MPN10353.1"/>
    <property type="molecule type" value="Genomic_DNA"/>
</dbReference>
<dbReference type="Pfam" id="PF17956">
    <property type="entry name" value="NAPRTase_C"/>
    <property type="match status" value="1"/>
</dbReference>
<reference evidence="2" key="1">
    <citation type="submission" date="2019-08" db="EMBL/GenBank/DDBJ databases">
        <authorList>
            <person name="Kucharzyk K."/>
            <person name="Murdoch R.W."/>
            <person name="Higgins S."/>
            <person name="Loffler F."/>
        </authorList>
    </citation>
    <scope>NUCLEOTIDE SEQUENCE</scope>
</reference>
<protein>
    <recommendedName>
        <fullName evidence="1">Nicotinate phosphoribosyltransferase C-terminal domain-containing protein</fullName>
    </recommendedName>
</protein>
<dbReference type="SUPFAM" id="SSF51690">
    <property type="entry name" value="Nicotinate/Quinolinate PRTase C-terminal domain-like"/>
    <property type="match status" value="1"/>
</dbReference>
<gene>
    <name evidence="2" type="ORF">SDC9_157648</name>
</gene>
<comment type="caution">
    <text evidence="2">The sequence shown here is derived from an EMBL/GenBank/DDBJ whole genome shotgun (WGS) entry which is preliminary data.</text>
</comment>
<proteinExistence type="predicted"/>
<evidence type="ECO:0000259" key="1">
    <source>
        <dbReference type="Pfam" id="PF17956"/>
    </source>
</evidence>
<dbReference type="Gene3D" id="3.20.140.10">
    <property type="entry name" value="nicotinate phosphoribosyltransferase"/>
    <property type="match status" value="1"/>
</dbReference>
<dbReference type="InterPro" id="IPR041619">
    <property type="entry name" value="NAPRTase_C"/>
</dbReference>
<name>A0A645FD95_9ZZZZ</name>
<dbReference type="AlphaFoldDB" id="A0A645FD95"/>
<accession>A0A645FD95</accession>
<evidence type="ECO:0000313" key="2">
    <source>
        <dbReference type="EMBL" id="MPN10353.1"/>
    </source>
</evidence>